<proteinExistence type="predicted"/>
<gene>
    <name evidence="1" type="ORF">BJP25_21300</name>
</gene>
<organism evidence="1 2">
    <name type="scientific">Actinokineospora bangkokensis</name>
    <dbReference type="NCBI Taxonomy" id="1193682"/>
    <lineage>
        <taxon>Bacteria</taxon>
        <taxon>Bacillati</taxon>
        <taxon>Actinomycetota</taxon>
        <taxon>Actinomycetes</taxon>
        <taxon>Pseudonocardiales</taxon>
        <taxon>Pseudonocardiaceae</taxon>
        <taxon>Actinokineospora</taxon>
    </lineage>
</organism>
<dbReference type="InterPro" id="IPR032724">
    <property type="entry name" value="SCP1.201-like"/>
</dbReference>
<evidence type="ECO:0000313" key="1">
    <source>
        <dbReference type="EMBL" id="OLR92590.1"/>
    </source>
</evidence>
<dbReference type="Proteomes" id="UP000186040">
    <property type="component" value="Unassembled WGS sequence"/>
</dbReference>
<keyword evidence="2" id="KW-1185">Reference proteome</keyword>
<dbReference type="EMBL" id="MKQR01000016">
    <property type="protein sequence ID" value="OLR92590.1"/>
    <property type="molecule type" value="Genomic_DNA"/>
</dbReference>
<evidence type="ECO:0000313" key="2">
    <source>
        <dbReference type="Proteomes" id="UP000186040"/>
    </source>
</evidence>
<name>A0A1Q9LKP3_9PSEU</name>
<protein>
    <recommendedName>
        <fullName evidence="3">SCP1.201-like deaminase</fullName>
    </recommendedName>
</protein>
<sequence>MSLASDYAAVVRSVIDHIEDQWGALTGALVQIDDGGRTVVELVEDFRTVNAELAKAVAHIEHAYDDIERVQARLHSVVRALASYLSAIGFPTSSGLTGDRPAPHRLDVDGVVRRQQRLPPPVTPNTGAKTHGVWVKSDGTSGTAISGEDDGVAVVAHYLKQVFSGQLSIETHVEMKVAAGLRATFDETGRTEHVTILLNHRPCPGRRGCAVYLPKILPVGCTVTVYGTNGYYRRFRGEHR</sequence>
<comment type="caution">
    <text evidence="1">The sequence shown here is derived from an EMBL/GenBank/DDBJ whole genome shotgun (WGS) entry which is preliminary data.</text>
</comment>
<dbReference type="AlphaFoldDB" id="A0A1Q9LKP3"/>
<evidence type="ECO:0008006" key="3">
    <source>
        <dbReference type="Google" id="ProtNLM"/>
    </source>
</evidence>
<accession>A0A1Q9LKP3</accession>
<dbReference type="STRING" id="1193682.BJP25_21300"/>
<dbReference type="Pfam" id="PF14428">
    <property type="entry name" value="DddA-like"/>
    <property type="match status" value="1"/>
</dbReference>
<reference evidence="1 2" key="1">
    <citation type="submission" date="2016-10" db="EMBL/GenBank/DDBJ databases">
        <title>The Draft Genome Sequence of Actinokineospora bangkokensis 44EHWT reveals the biosynthetic pathway of antifungal compounds Thailandins with unusual extender unit butylmalonyl-CoA.</title>
        <authorList>
            <person name="Greule A."/>
            <person name="Intra B."/>
            <person name="Flemming S."/>
            <person name="Rommel M.G."/>
            <person name="Panbangred W."/>
            <person name="Bechthold A."/>
        </authorList>
    </citation>
    <scope>NUCLEOTIDE SEQUENCE [LARGE SCALE GENOMIC DNA]</scope>
    <source>
        <strain evidence="1 2">44EHW</strain>
    </source>
</reference>